<protein>
    <submittedName>
        <fullName evidence="1">Uncharacterized protein</fullName>
    </submittedName>
</protein>
<accession>K9DW74</accession>
<name>K9DW74_9BACE</name>
<gene>
    <name evidence="1" type="ORF">HMPREF9447_05329</name>
</gene>
<comment type="caution">
    <text evidence="1">The sequence shown here is derived from an EMBL/GenBank/DDBJ whole genome shotgun (WGS) entry which is preliminary data.</text>
</comment>
<dbReference type="AlphaFoldDB" id="K9DW74"/>
<sequence length="31" mass="3366">MIKDAKTKVPVLPEGAVRELIITSRMLQNGG</sequence>
<evidence type="ECO:0000313" key="2">
    <source>
        <dbReference type="Proteomes" id="UP000009872"/>
    </source>
</evidence>
<dbReference type="STRING" id="742727.HMPREF9447_05329"/>
<reference evidence="1 2" key="1">
    <citation type="submission" date="2012-09" db="EMBL/GenBank/DDBJ databases">
        <title>The Genome Sequence of Bacteroides oleiciplenus YIT 12058.</title>
        <authorList>
            <consortium name="The Broad Institute Genome Sequencing Platform"/>
            <person name="Earl A."/>
            <person name="Ward D."/>
            <person name="Feldgarden M."/>
            <person name="Gevers D."/>
            <person name="Morotomi M."/>
            <person name="Walker B."/>
            <person name="Young S.K."/>
            <person name="Zeng Q."/>
            <person name="Gargeya S."/>
            <person name="Fitzgerald M."/>
            <person name="Haas B."/>
            <person name="Abouelleil A."/>
            <person name="Alvarado L."/>
            <person name="Arachchi H.M."/>
            <person name="Berlin A.M."/>
            <person name="Chapman S.B."/>
            <person name="Goldberg J."/>
            <person name="Griggs A."/>
            <person name="Gujja S."/>
            <person name="Hansen M."/>
            <person name="Howarth C."/>
            <person name="Imamovic A."/>
            <person name="Larimer J."/>
            <person name="McCowen C."/>
            <person name="Montmayeur A."/>
            <person name="Murphy C."/>
            <person name="Neiman D."/>
            <person name="Pearson M."/>
            <person name="Priest M."/>
            <person name="Roberts A."/>
            <person name="Saif S."/>
            <person name="Shea T."/>
            <person name="Sisk P."/>
            <person name="Sykes S."/>
            <person name="Wortman J."/>
            <person name="Nusbaum C."/>
            <person name="Birren B."/>
        </authorList>
    </citation>
    <scope>NUCLEOTIDE SEQUENCE [LARGE SCALE GENOMIC DNA]</scope>
    <source>
        <strain evidence="1 2">YIT 12058</strain>
    </source>
</reference>
<dbReference type="EMBL" id="ADLF01000025">
    <property type="protein sequence ID" value="EKU87446.1"/>
    <property type="molecule type" value="Genomic_DNA"/>
</dbReference>
<dbReference type="Proteomes" id="UP000009872">
    <property type="component" value="Unassembled WGS sequence"/>
</dbReference>
<organism evidence="1 2">
    <name type="scientific">Bacteroides oleiciplenus YIT 12058</name>
    <dbReference type="NCBI Taxonomy" id="742727"/>
    <lineage>
        <taxon>Bacteria</taxon>
        <taxon>Pseudomonadati</taxon>
        <taxon>Bacteroidota</taxon>
        <taxon>Bacteroidia</taxon>
        <taxon>Bacteroidales</taxon>
        <taxon>Bacteroidaceae</taxon>
        <taxon>Bacteroides</taxon>
    </lineage>
</organism>
<keyword evidence="2" id="KW-1185">Reference proteome</keyword>
<evidence type="ECO:0000313" key="1">
    <source>
        <dbReference type="EMBL" id="EKU87446.1"/>
    </source>
</evidence>
<dbReference type="HOGENOM" id="CLU_3395149_0_0_10"/>
<proteinExistence type="predicted"/>